<dbReference type="EMBL" id="VXJS01000007">
    <property type="protein sequence ID" value="KAA8675664.1"/>
    <property type="molecule type" value="Genomic_DNA"/>
</dbReference>
<evidence type="ECO:0000313" key="2">
    <source>
        <dbReference type="EMBL" id="KAA8675664.1"/>
    </source>
</evidence>
<organism evidence="2 3">
    <name type="scientific">Vibrio gigantis</name>
    <dbReference type="NCBI Taxonomy" id="296199"/>
    <lineage>
        <taxon>Bacteria</taxon>
        <taxon>Pseudomonadati</taxon>
        <taxon>Pseudomonadota</taxon>
        <taxon>Gammaproteobacteria</taxon>
        <taxon>Vibrionales</taxon>
        <taxon>Vibrionaceae</taxon>
        <taxon>Vibrio</taxon>
    </lineage>
</organism>
<dbReference type="Proteomes" id="UP000322521">
    <property type="component" value="Unassembled WGS sequence"/>
</dbReference>
<proteinExistence type="predicted"/>
<sequence>MNTPTFSPSNRPIQKPQNNNAPSSANLHSVPVNQQRSAHPEQPQNNQAFSTATPPANNPQNAGLKPNPFKANNQEPDPNSMRQIRAHSYKVHGGKAALEVKPDEKLKSSQQGIVDENGEQNIFYTIRLEAAISNNSGDRSFNWKDKVAIQLTDIELPLFIGVCFGFYEKIYFGNHGVGGEKSSKFFGVEHQGSKVFFQVGQKDKPIRAVPVNLPQSMHIGLMALEIYCKNFPGIDSNTVLNSISNMCGMYISQNRKEIRDKA</sequence>
<comment type="caution">
    <text evidence="2">The sequence shown here is derived from an EMBL/GenBank/DDBJ whole genome shotgun (WGS) entry which is preliminary data.</text>
</comment>
<evidence type="ECO:0000256" key="1">
    <source>
        <dbReference type="SAM" id="MobiDB-lite"/>
    </source>
</evidence>
<gene>
    <name evidence="2" type="ORF">F4W18_13660</name>
</gene>
<feature type="compositionally biased region" description="Polar residues" evidence="1">
    <location>
        <begin position="70"/>
        <end position="80"/>
    </location>
</feature>
<evidence type="ECO:0000313" key="3">
    <source>
        <dbReference type="Proteomes" id="UP000322521"/>
    </source>
</evidence>
<dbReference type="OrthoDB" id="5298744at2"/>
<reference evidence="2 3" key="1">
    <citation type="submission" date="2019-09" db="EMBL/GenBank/DDBJ databases">
        <title>Draft genome sequence of various Type strains from the CCUG.</title>
        <authorList>
            <person name="Pineiro-Iglesias B."/>
            <person name="Tunovic T."/>
            <person name="Unosson C."/>
            <person name="Inganas E."/>
            <person name="Ohlen M."/>
            <person name="Cardew S."/>
            <person name="Jensie-Markopoulos S."/>
            <person name="Salva-Serra F."/>
            <person name="Jaen-Luchoro D."/>
            <person name="Karlsson R."/>
            <person name="Svensson-Stadler L."/>
            <person name="Chun J."/>
            <person name="Moore E."/>
        </authorList>
    </citation>
    <scope>NUCLEOTIDE SEQUENCE [LARGE SCALE GENOMIC DNA]</scope>
    <source>
        <strain evidence="2 3">CCUG 56969T</strain>
    </source>
</reference>
<dbReference type="AlphaFoldDB" id="A0A5M9NX71"/>
<protein>
    <submittedName>
        <fullName evidence="2">Uncharacterized protein</fullName>
    </submittedName>
</protein>
<accession>A0A5M9NX71</accession>
<name>A0A5M9NX71_9VIBR</name>
<feature type="compositionally biased region" description="Polar residues" evidence="1">
    <location>
        <begin position="1"/>
        <end position="61"/>
    </location>
</feature>
<feature type="region of interest" description="Disordered" evidence="1">
    <location>
        <begin position="1"/>
        <end position="80"/>
    </location>
</feature>
<keyword evidence="3" id="KW-1185">Reference proteome</keyword>
<dbReference type="RefSeq" id="WP_086714937.1">
    <property type="nucleotide sequence ID" value="NZ_AP025494.1"/>
</dbReference>